<protein>
    <recommendedName>
        <fullName evidence="3">Prepilin type IV endopeptidase peptidase domain-containing protein</fullName>
    </recommendedName>
</protein>
<comment type="caution">
    <text evidence="4">The sequence shown here is derived from an EMBL/GenBank/DDBJ whole genome shotgun (WGS) entry which is preliminary data.</text>
</comment>
<evidence type="ECO:0000259" key="3">
    <source>
        <dbReference type="Pfam" id="PF01478"/>
    </source>
</evidence>
<keyword evidence="5" id="KW-1185">Reference proteome</keyword>
<organism evidence="4 5">
    <name type="scientific">candidate division MSBL1 archaeon SCGC-AAA259D14</name>
    <dbReference type="NCBI Taxonomy" id="1698261"/>
    <lineage>
        <taxon>Archaea</taxon>
        <taxon>Methanobacteriati</taxon>
        <taxon>Methanobacteriota</taxon>
        <taxon>candidate division MSBL1</taxon>
    </lineage>
</organism>
<sequence>MEMEIHTVMAAVMAVGVSIALLTDLTDLKGGVIPNRLTYPLVSLGLLVHIGLSLSSGDWAPLLSSIEGAGIGLGLGFLVHLFGGFGGGDAKLLGAIGALVPKPLPPLIGTSVLFPSLPTYPISTIVVLMNGLVLAVPFVAGFALYSLAKGRGVIAKEVPVSSLEEGDIPNQTVYKSGSSVEAGGSPASEDAEVYGDPLDSQGFDRETVALLQDLAEKDKAPSTLEVRRTFPFAPVIATGTYSMILFGNLYLRLLAALL</sequence>
<feature type="domain" description="Prepilin type IV endopeptidase peptidase" evidence="3">
    <location>
        <begin position="15"/>
        <end position="113"/>
    </location>
</feature>
<feature type="region of interest" description="Disordered" evidence="1">
    <location>
        <begin position="175"/>
        <end position="194"/>
    </location>
</feature>
<dbReference type="GO" id="GO:0016020">
    <property type="term" value="C:membrane"/>
    <property type="evidence" value="ECO:0007669"/>
    <property type="project" value="InterPro"/>
</dbReference>
<evidence type="ECO:0000256" key="1">
    <source>
        <dbReference type="SAM" id="MobiDB-lite"/>
    </source>
</evidence>
<dbReference type="GO" id="GO:0004190">
    <property type="term" value="F:aspartic-type endopeptidase activity"/>
    <property type="evidence" value="ECO:0007669"/>
    <property type="project" value="InterPro"/>
</dbReference>
<evidence type="ECO:0000256" key="2">
    <source>
        <dbReference type="SAM" id="Phobius"/>
    </source>
</evidence>
<feature type="transmembrane region" description="Helical" evidence="2">
    <location>
        <begin position="62"/>
        <end position="85"/>
    </location>
</feature>
<name>A0A133U4D8_9EURY</name>
<keyword evidence="2" id="KW-0472">Membrane</keyword>
<feature type="transmembrane region" description="Helical" evidence="2">
    <location>
        <begin position="120"/>
        <end position="147"/>
    </location>
</feature>
<proteinExistence type="predicted"/>
<keyword evidence="2" id="KW-1133">Transmembrane helix</keyword>
<feature type="transmembrane region" description="Helical" evidence="2">
    <location>
        <begin position="6"/>
        <end position="25"/>
    </location>
</feature>
<feature type="transmembrane region" description="Helical" evidence="2">
    <location>
        <begin position="37"/>
        <end position="56"/>
    </location>
</feature>
<accession>A0A133U4D8</accession>
<evidence type="ECO:0000313" key="5">
    <source>
        <dbReference type="Proteomes" id="UP000070589"/>
    </source>
</evidence>
<dbReference type="AlphaFoldDB" id="A0A133U4D8"/>
<dbReference type="Proteomes" id="UP000070589">
    <property type="component" value="Unassembled WGS sequence"/>
</dbReference>
<dbReference type="EMBL" id="LHXL01000060">
    <property type="protein sequence ID" value="KXA89045.1"/>
    <property type="molecule type" value="Genomic_DNA"/>
</dbReference>
<keyword evidence="2" id="KW-0812">Transmembrane</keyword>
<dbReference type="Pfam" id="PF01478">
    <property type="entry name" value="Peptidase_A24"/>
    <property type="match status" value="1"/>
</dbReference>
<feature type="transmembrane region" description="Helical" evidence="2">
    <location>
        <begin position="229"/>
        <end position="251"/>
    </location>
</feature>
<dbReference type="InterPro" id="IPR000045">
    <property type="entry name" value="Prepilin_IV_endopep_pep"/>
</dbReference>
<gene>
    <name evidence="4" type="ORF">AKJ62_03915</name>
</gene>
<evidence type="ECO:0000313" key="4">
    <source>
        <dbReference type="EMBL" id="KXA89045.1"/>
    </source>
</evidence>
<dbReference type="Gene3D" id="1.20.120.1220">
    <property type="match status" value="1"/>
</dbReference>
<reference evidence="4 5" key="1">
    <citation type="journal article" date="2016" name="Sci. Rep.">
        <title>Metabolic traits of an uncultured archaeal lineage -MSBL1- from brine pools of the Red Sea.</title>
        <authorList>
            <person name="Mwirichia R."/>
            <person name="Alam I."/>
            <person name="Rashid M."/>
            <person name="Vinu M."/>
            <person name="Ba-Alawi W."/>
            <person name="Anthony Kamau A."/>
            <person name="Kamanda Ngugi D."/>
            <person name="Goker M."/>
            <person name="Klenk H.P."/>
            <person name="Bajic V."/>
            <person name="Stingl U."/>
        </authorList>
    </citation>
    <scope>NUCLEOTIDE SEQUENCE [LARGE SCALE GENOMIC DNA]</scope>
    <source>
        <strain evidence="4">SCGC-AAA259D14</strain>
    </source>
</reference>